<protein>
    <submittedName>
        <fullName evidence="2">Uncharacterized protein</fullName>
    </submittedName>
</protein>
<dbReference type="Proteomes" id="UP000521943">
    <property type="component" value="Unassembled WGS sequence"/>
</dbReference>
<name>A0A8H6I2H5_9AGAR</name>
<gene>
    <name evidence="2" type="ORF">DFP72DRAFT_1066587</name>
</gene>
<feature type="region of interest" description="Disordered" evidence="1">
    <location>
        <begin position="50"/>
        <end position="71"/>
    </location>
</feature>
<comment type="caution">
    <text evidence="2">The sequence shown here is derived from an EMBL/GenBank/DDBJ whole genome shotgun (WGS) entry which is preliminary data.</text>
</comment>
<evidence type="ECO:0000313" key="3">
    <source>
        <dbReference type="Proteomes" id="UP000521943"/>
    </source>
</evidence>
<dbReference type="EMBL" id="JACGCI010000025">
    <property type="protein sequence ID" value="KAF6756717.1"/>
    <property type="molecule type" value="Genomic_DNA"/>
</dbReference>
<evidence type="ECO:0000313" key="2">
    <source>
        <dbReference type="EMBL" id="KAF6756717.1"/>
    </source>
</evidence>
<accession>A0A8H6I2H5</accession>
<evidence type="ECO:0000256" key="1">
    <source>
        <dbReference type="SAM" id="MobiDB-lite"/>
    </source>
</evidence>
<proteinExistence type="predicted"/>
<keyword evidence="3" id="KW-1185">Reference proteome</keyword>
<dbReference type="AlphaFoldDB" id="A0A8H6I2H5"/>
<sequence>MDAFITIALPAEVPQDGETNKQGSGGYCVVAAEDTALLLETCYPMTQLTSSNQHIPTGLSPTKPHIDCSGP</sequence>
<reference evidence="2 3" key="1">
    <citation type="submission" date="2020-07" db="EMBL/GenBank/DDBJ databases">
        <title>Comparative genomics of pyrophilous fungi reveals a link between fire events and developmental genes.</title>
        <authorList>
            <consortium name="DOE Joint Genome Institute"/>
            <person name="Steindorff A.S."/>
            <person name="Carver A."/>
            <person name="Calhoun S."/>
            <person name="Stillman K."/>
            <person name="Liu H."/>
            <person name="Lipzen A."/>
            <person name="Pangilinan J."/>
            <person name="Labutti K."/>
            <person name="Bruns T.D."/>
            <person name="Grigoriev I.V."/>
        </authorList>
    </citation>
    <scope>NUCLEOTIDE SEQUENCE [LARGE SCALE GENOMIC DNA]</scope>
    <source>
        <strain evidence="2 3">CBS 144469</strain>
    </source>
</reference>
<dbReference type="OrthoDB" id="3040627at2759"/>
<organism evidence="2 3">
    <name type="scientific">Ephemerocybe angulata</name>
    <dbReference type="NCBI Taxonomy" id="980116"/>
    <lineage>
        <taxon>Eukaryota</taxon>
        <taxon>Fungi</taxon>
        <taxon>Dikarya</taxon>
        <taxon>Basidiomycota</taxon>
        <taxon>Agaricomycotina</taxon>
        <taxon>Agaricomycetes</taxon>
        <taxon>Agaricomycetidae</taxon>
        <taxon>Agaricales</taxon>
        <taxon>Agaricineae</taxon>
        <taxon>Psathyrellaceae</taxon>
        <taxon>Ephemerocybe</taxon>
    </lineage>
</organism>